<feature type="transmembrane region" description="Helical" evidence="1">
    <location>
        <begin position="44"/>
        <end position="68"/>
    </location>
</feature>
<sequence length="75" mass="8102">MSVKRESKDQQPNAAKLGMWYAIIAMILIGIGVVPMVVREPTASHFLFGVALELIGGAIVFGVAVIAARHRERKA</sequence>
<organism evidence="2 3">
    <name type="scientific">Corynebacterium glucuronolyticum</name>
    <dbReference type="NCBI Taxonomy" id="39791"/>
    <lineage>
        <taxon>Bacteria</taxon>
        <taxon>Bacillati</taxon>
        <taxon>Actinomycetota</taxon>
        <taxon>Actinomycetes</taxon>
        <taxon>Mycobacteriales</taxon>
        <taxon>Corynebacteriaceae</taxon>
        <taxon>Corynebacterium</taxon>
    </lineage>
</organism>
<name>A0A7T4JVL3_9CORY</name>
<keyword evidence="1" id="KW-1133">Transmembrane helix</keyword>
<feature type="transmembrane region" description="Helical" evidence="1">
    <location>
        <begin position="20"/>
        <end position="38"/>
    </location>
</feature>
<dbReference type="RefSeq" id="WP_084036452.1">
    <property type="nucleotide sequence ID" value="NZ_CP066007.1"/>
</dbReference>
<gene>
    <name evidence="2" type="ORF">I6I10_03680</name>
</gene>
<evidence type="ECO:0000313" key="3">
    <source>
        <dbReference type="Proteomes" id="UP000596145"/>
    </source>
</evidence>
<keyword evidence="1" id="KW-0812">Transmembrane</keyword>
<dbReference type="GeneID" id="92761178"/>
<evidence type="ECO:0000256" key="1">
    <source>
        <dbReference type="SAM" id="Phobius"/>
    </source>
</evidence>
<accession>A0A7T4JVL3</accession>
<evidence type="ECO:0000313" key="2">
    <source>
        <dbReference type="EMBL" id="QQB47027.1"/>
    </source>
</evidence>
<reference evidence="2 3" key="1">
    <citation type="submission" date="2020-12" db="EMBL/GenBank/DDBJ databases">
        <title>FDA dAtabase for Regulatory Grade micrObial Sequences (FDA-ARGOS): Supporting development and validation of Infectious Disease Dx tests.</title>
        <authorList>
            <person name="Sproer C."/>
            <person name="Gronow S."/>
            <person name="Severitt S."/>
            <person name="Schroder I."/>
            <person name="Tallon L."/>
            <person name="Sadzewicz L."/>
            <person name="Zhao X."/>
            <person name="Boylan J."/>
            <person name="Ott S."/>
            <person name="Bowen H."/>
            <person name="Vavikolanu K."/>
            <person name="Mehta A."/>
            <person name="Aluvathingal J."/>
            <person name="Nadendla S."/>
            <person name="Lowell S."/>
            <person name="Myers T."/>
            <person name="Yan Y."/>
            <person name="Sichtig H."/>
        </authorList>
    </citation>
    <scope>NUCLEOTIDE SEQUENCE [LARGE SCALE GENOMIC DNA]</scope>
    <source>
        <strain evidence="2 3">FDAARGOS_1053</strain>
    </source>
</reference>
<dbReference type="EMBL" id="CP066007">
    <property type="protein sequence ID" value="QQB47027.1"/>
    <property type="molecule type" value="Genomic_DNA"/>
</dbReference>
<keyword evidence="1" id="KW-0472">Membrane</keyword>
<dbReference type="AlphaFoldDB" id="A0A7T4JVL3"/>
<proteinExistence type="predicted"/>
<protein>
    <submittedName>
        <fullName evidence="2">Uncharacterized protein</fullName>
    </submittedName>
</protein>
<dbReference type="Proteomes" id="UP000596145">
    <property type="component" value="Chromosome"/>
</dbReference>